<evidence type="ECO:0008006" key="4">
    <source>
        <dbReference type="Google" id="ProtNLM"/>
    </source>
</evidence>
<dbReference type="InParanoid" id="A0A2T3AMV4"/>
<proteinExistence type="predicted"/>
<keyword evidence="3" id="KW-1185">Reference proteome</keyword>
<organism evidence="2 3">
    <name type="scientific">Coniella lustricola</name>
    <dbReference type="NCBI Taxonomy" id="2025994"/>
    <lineage>
        <taxon>Eukaryota</taxon>
        <taxon>Fungi</taxon>
        <taxon>Dikarya</taxon>
        <taxon>Ascomycota</taxon>
        <taxon>Pezizomycotina</taxon>
        <taxon>Sordariomycetes</taxon>
        <taxon>Sordariomycetidae</taxon>
        <taxon>Diaporthales</taxon>
        <taxon>Schizoparmaceae</taxon>
        <taxon>Coniella</taxon>
    </lineage>
</organism>
<dbReference type="STRING" id="2025994.A0A2T3AMV4"/>
<feature type="compositionally biased region" description="Polar residues" evidence="1">
    <location>
        <begin position="109"/>
        <end position="121"/>
    </location>
</feature>
<evidence type="ECO:0000313" key="3">
    <source>
        <dbReference type="Proteomes" id="UP000241462"/>
    </source>
</evidence>
<dbReference type="AlphaFoldDB" id="A0A2T3AMV4"/>
<evidence type="ECO:0000256" key="1">
    <source>
        <dbReference type="SAM" id="MobiDB-lite"/>
    </source>
</evidence>
<feature type="region of interest" description="Disordered" evidence="1">
    <location>
        <begin position="109"/>
        <end position="157"/>
    </location>
</feature>
<gene>
    <name evidence="2" type="ORF">BD289DRAFT_96586</name>
</gene>
<protein>
    <recommendedName>
        <fullName evidence="4">RRM domain-containing protein</fullName>
    </recommendedName>
</protein>
<feature type="compositionally biased region" description="Polar residues" evidence="1">
    <location>
        <begin position="300"/>
        <end position="312"/>
    </location>
</feature>
<feature type="region of interest" description="Disordered" evidence="1">
    <location>
        <begin position="299"/>
        <end position="327"/>
    </location>
</feature>
<accession>A0A2T3AMV4</accession>
<dbReference type="OrthoDB" id="5374349at2759"/>
<feature type="compositionally biased region" description="Low complexity" evidence="1">
    <location>
        <begin position="36"/>
        <end position="53"/>
    </location>
</feature>
<dbReference type="EMBL" id="KZ678373">
    <property type="protein sequence ID" value="PSS03753.1"/>
    <property type="molecule type" value="Genomic_DNA"/>
</dbReference>
<evidence type="ECO:0000313" key="2">
    <source>
        <dbReference type="EMBL" id="PSS03753.1"/>
    </source>
</evidence>
<feature type="region of interest" description="Disordered" evidence="1">
    <location>
        <begin position="1"/>
        <end position="95"/>
    </location>
</feature>
<dbReference type="Proteomes" id="UP000241462">
    <property type="component" value="Unassembled WGS sequence"/>
</dbReference>
<name>A0A2T3AMV4_9PEZI</name>
<reference evidence="2 3" key="1">
    <citation type="journal article" date="2018" name="Mycol. Prog.">
        <title>Coniella lustricola, a new species from submerged detritus.</title>
        <authorList>
            <person name="Raudabaugh D.B."/>
            <person name="Iturriaga T."/>
            <person name="Carver A."/>
            <person name="Mondo S."/>
            <person name="Pangilinan J."/>
            <person name="Lipzen A."/>
            <person name="He G."/>
            <person name="Amirebrahimi M."/>
            <person name="Grigoriev I.V."/>
            <person name="Miller A.N."/>
        </authorList>
    </citation>
    <scope>NUCLEOTIDE SEQUENCE [LARGE SCALE GENOMIC DNA]</scope>
    <source>
        <strain evidence="2 3">B22-T-1</strain>
    </source>
</reference>
<sequence length="327" mass="34853">MAKDKGAEVNLQAMINEQRDRKKAQATADKIFGKTNAPASSKKASGANGSLSSRAGVNKKLAPSSKGAKPGTLAARIAGRGGAPPTAPRAHLRAAHDAQTLADALLGQSQKKLSRPQPDQSKQLEQRSHFNQPNNSNKPKKSSDRNTNIPRKEGLQVGGTAVRAVPRPMTGLTIKGLAGPHVVEVQGFAPGTTAADVEQASRHKGVGVYGCRLLQSSPTVNVDVYCDTKEDADRIREVFHNIETDYDARTGISYILTVHRPRSVSGLDGAHSQRPHDNGILVDGSMGFEPMAVDDRGSGNLYSDQLVGSSSNRRGRGFQTGRGSYRY</sequence>